<organism evidence="1 2">
    <name type="scientific">Sphingomonas longa</name>
    <dbReference type="NCBI Taxonomy" id="2778730"/>
    <lineage>
        <taxon>Bacteria</taxon>
        <taxon>Pseudomonadati</taxon>
        <taxon>Pseudomonadota</taxon>
        <taxon>Alphaproteobacteria</taxon>
        <taxon>Sphingomonadales</taxon>
        <taxon>Sphingomonadaceae</taxon>
        <taxon>Sphingomonas</taxon>
    </lineage>
</organism>
<evidence type="ECO:0000313" key="1">
    <source>
        <dbReference type="EMBL" id="MBM6576364.1"/>
    </source>
</evidence>
<gene>
    <name evidence="1" type="ORF">ILT43_08260</name>
</gene>
<sequence>MTPDLLALKRATAEMVKGVGGVEAAASFCRVGKSTLSDAQNMNKDDCFVALDVIADLEPLARSREGWPHVTRNLCQIMGGTFVALPDAPATREDLLSLLASLTKELSEVTAAVCTGLADNNFDQTDARKTLTEVDDAIRVAAAMRAALQTIVES</sequence>
<keyword evidence="2" id="KW-1185">Reference proteome</keyword>
<dbReference type="RefSeq" id="WP_204198255.1">
    <property type="nucleotide sequence ID" value="NZ_JAFEMC010000002.1"/>
</dbReference>
<dbReference type="InterPro" id="IPR009679">
    <property type="entry name" value="Phage_186_CII-like"/>
</dbReference>
<evidence type="ECO:0000313" key="2">
    <source>
        <dbReference type="Proteomes" id="UP000763641"/>
    </source>
</evidence>
<dbReference type="Pfam" id="PF06892">
    <property type="entry name" value="Phage_CP76"/>
    <property type="match status" value="1"/>
</dbReference>
<evidence type="ECO:0008006" key="3">
    <source>
        <dbReference type="Google" id="ProtNLM"/>
    </source>
</evidence>
<protein>
    <recommendedName>
        <fullName evidence="3">Transcriptional regulator</fullName>
    </recommendedName>
</protein>
<dbReference type="EMBL" id="JAFEMC010000002">
    <property type="protein sequence ID" value="MBM6576364.1"/>
    <property type="molecule type" value="Genomic_DNA"/>
</dbReference>
<accession>A0ABS2D601</accession>
<dbReference type="Proteomes" id="UP000763641">
    <property type="component" value="Unassembled WGS sequence"/>
</dbReference>
<name>A0ABS2D601_9SPHN</name>
<proteinExistence type="predicted"/>
<reference evidence="1 2" key="1">
    <citation type="submission" date="2020-12" db="EMBL/GenBank/DDBJ databases">
        <title>Sphingomonas sp.</title>
        <authorList>
            <person name="Kim M.K."/>
        </authorList>
    </citation>
    <scope>NUCLEOTIDE SEQUENCE [LARGE SCALE GENOMIC DNA]</scope>
    <source>
        <strain evidence="1 2">BT552</strain>
    </source>
</reference>
<comment type="caution">
    <text evidence="1">The sequence shown here is derived from an EMBL/GenBank/DDBJ whole genome shotgun (WGS) entry which is preliminary data.</text>
</comment>